<dbReference type="GO" id="GO:0070876">
    <property type="term" value="C:SOSS complex"/>
    <property type="evidence" value="ECO:0007669"/>
    <property type="project" value="InterPro"/>
</dbReference>
<gene>
    <name evidence="4" type="ORF">NQ315_010465</name>
</gene>
<proteinExistence type="inferred from homology"/>
<dbReference type="PROSITE" id="PS00092">
    <property type="entry name" value="N6_MTASE"/>
    <property type="match status" value="1"/>
</dbReference>
<dbReference type="InterPro" id="IPR051720">
    <property type="entry name" value="rRNA_MeTrfase/Polyamine_Synth"/>
</dbReference>
<evidence type="ECO:0000259" key="3">
    <source>
        <dbReference type="Pfam" id="PF05175"/>
    </source>
</evidence>
<dbReference type="GO" id="GO:0006281">
    <property type="term" value="P:DNA repair"/>
    <property type="evidence" value="ECO:0007669"/>
    <property type="project" value="InterPro"/>
</dbReference>
<dbReference type="InterPro" id="IPR031821">
    <property type="entry name" value="SOSSC"/>
</dbReference>
<name>A0AAV8W6C0_9CUCU</name>
<dbReference type="InterPro" id="IPR029063">
    <property type="entry name" value="SAM-dependent_MTases_sf"/>
</dbReference>
<dbReference type="Gene3D" id="3.40.50.150">
    <property type="entry name" value="Vaccinia Virus protein VP39"/>
    <property type="match status" value="1"/>
</dbReference>
<dbReference type="InterPro" id="IPR007848">
    <property type="entry name" value="Small_mtfrase_dom"/>
</dbReference>
<dbReference type="CDD" id="cd02440">
    <property type="entry name" value="AdoMet_MTases"/>
    <property type="match status" value="1"/>
</dbReference>
<dbReference type="GO" id="GO:0003676">
    <property type="term" value="F:nucleic acid binding"/>
    <property type="evidence" value="ECO:0007669"/>
    <property type="project" value="InterPro"/>
</dbReference>
<evidence type="ECO:0000256" key="1">
    <source>
        <dbReference type="ARBA" id="ARBA00009741"/>
    </source>
</evidence>
<dbReference type="Proteomes" id="UP001159042">
    <property type="component" value="Unassembled WGS sequence"/>
</dbReference>
<dbReference type="AlphaFoldDB" id="A0AAV8W6C0"/>
<dbReference type="SUPFAM" id="SSF53335">
    <property type="entry name" value="S-adenosyl-L-methionine-dependent methyltransferases"/>
    <property type="match status" value="1"/>
</dbReference>
<evidence type="ECO:0000256" key="2">
    <source>
        <dbReference type="ARBA" id="ARBA00041374"/>
    </source>
</evidence>
<dbReference type="PANTHER" id="PTHR23290">
    <property type="entry name" value="RRNA N6-ADENOSINE-METHYLTRANSFERASE METTL5"/>
    <property type="match status" value="1"/>
</dbReference>
<comment type="similarity">
    <text evidence="1">Belongs to the methyltransferase superfamily. PrmA family.</text>
</comment>
<dbReference type="Pfam" id="PF05175">
    <property type="entry name" value="MTS"/>
    <property type="match status" value="1"/>
</dbReference>
<sequence length="289" mass="31497">MAFPQPNAQRELANRKILEELQLKKQLLLKQGVASTLNASALPVLGSTPTQSTDGHSMNSLQRAALQTANTQSTGFFISQDSSFGNLILPSISGFEKPKVLLEQYVTPPHLGSHMLYTIQSQYGDLSGKLVADIGSGCGALSVGAAVLDAGLVVGFEIDSDALDIFSDNISDHELTNVDAIQCNVLKDIPIQYVKFGKVFDTVLMNPPFGTKHNAGIDMKFLDVALQLSNNAVYSLHKTSTRQHVIKHAESLGAKAEVLAELRYDLPSTYKFHKKSTVDIEVDFYRFLV</sequence>
<dbReference type="PANTHER" id="PTHR23290:SF0">
    <property type="entry name" value="RRNA N6-ADENOSINE-METHYLTRANSFERASE METTL5"/>
    <property type="match status" value="1"/>
</dbReference>
<comment type="caution">
    <text evidence="4">The sequence shown here is derived from an EMBL/GenBank/DDBJ whole genome shotgun (WGS) entry which is preliminary data.</text>
</comment>
<protein>
    <recommendedName>
        <fullName evidence="2">Methyltransferase-like protein 5</fullName>
    </recommendedName>
</protein>
<dbReference type="InterPro" id="IPR002052">
    <property type="entry name" value="DNA_methylase_N6_adenine_CS"/>
</dbReference>
<reference evidence="4 5" key="1">
    <citation type="journal article" date="2023" name="Insect Mol. Biol.">
        <title>Genome sequencing provides insights into the evolution of gene families encoding plant cell wall-degrading enzymes in longhorned beetles.</title>
        <authorList>
            <person name="Shin N.R."/>
            <person name="Okamura Y."/>
            <person name="Kirsch R."/>
            <person name="Pauchet Y."/>
        </authorList>
    </citation>
    <scope>NUCLEOTIDE SEQUENCE [LARGE SCALE GENOMIC DNA]</scope>
    <source>
        <strain evidence="4">EAD_L_NR</strain>
    </source>
</reference>
<organism evidence="4 5">
    <name type="scientific">Exocentrus adspersus</name>
    <dbReference type="NCBI Taxonomy" id="1586481"/>
    <lineage>
        <taxon>Eukaryota</taxon>
        <taxon>Metazoa</taxon>
        <taxon>Ecdysozoa</taxon>
        <taxon>Arthropoda</taxon>
        <taxon>Hexapoda</taxon>
        <taxon>Insecta</taxon>
        <taxon>Pterygota</taxon>
        <taxon>Neoptera</taxon>
        <taxon>Endopterygota</taxon>
        <taxon>Coleoptera</taxon>
        <taxon>Polyphaga</taxon>
        <taxon>Cucujiformia</taxon>
        <taxon>Chrysomeloidea</taxon>
        <taxon>Cerambycidae</taxon>
        <taxon>Lamiinae</taxon>
        <taxon>Acanthocinini</taxon>
        <taxon>Exocentrus</taxon>
    </lineage>
</organism>
<accession>A0AAV8W6C0</accession>
<feature type="domain" description="Methyltransferase small" evidence="3">
    <location>
        <begin position="122"/>
        <end position="225"/>
    </location>
</feature>
<dbReference type="EMBL" id="JANEYG010000009">
    <property type="protein sequence ID" value="KAJ8921560.1"/>
    <property type="molecule type" value="Genomic_DNA"/>
</dbReference>
<dbReference type="Pfam" id="PF15925">
    <property type="entry name" value="SOSSC"/>
    <property type="match status" value="1"/>
</dbReference>
<evidence type="ECO:0000313" key="4">
    <source>
        <dbReference type="EMBL" id="KAJ8921560.1"/>
    </source>
</evidence>
<keyword evidence="5" id="KW-1185">Reference proteome</keyword>
<dbReference type="GO" id="GO:0008988">
    <property type="term" value="F:rRNA (adenine-N6-)-methyltransferase activity"/>
    <property type="evidence" value="ECO:0007669"/>
    <property type="project" value="TreeGrafter"/>
</dbReference>
<evidence type="ECO:0000313" key="5">
    <source>
        <dbReference type="Proteomes" id="UP001159042"/>
    </source>
</evidence>